<feature type="compositionally biased region" description="Acidic residues" evidence="3">
    <location>
        <begin position="350"/>
        <end position="362"/>
    </location>
</feature>
<gene>
    <name evidence="4" type="ORF">EGR_05452</name>
</gene>
<comment type="caution">
    <text evidence="4">The sequence shown here is derived from an EMBL/GenBank/DDBJ whole genome shotgun (WGS) entry which is preliminary data.</text>
</comment>
<reference evidence="4 5" key="1">
    <citation type="journal article" date="2013" name="Nat. Genet.">
        <title>The genome of the hydatid tapeworm Echinococcus granulosus.</title>
        <authorList>
            <person name="Zheng H."/>
            <person name="Zhang W."/>
            <person name="Zhang L."/>
            <person name="Zhang Z."/>
            <person name="Li J."/>
            <person name="Lu G."/>
            <person name="Zhu Y."/>
            <person name="Wang Y."/>
            <person name="Huang Y."/>
            <person name="Liu J."/>
            <person name="Kang H."/>
            <person name="Chen J."/>
            <person name="Wang L."/>
            <person name="Chen A."/>
            <person name="Yu S."/>
            <person name="Gao Z."/>
            <person name="Jin L."/>
            <person name="Gu W."/>
            <person name="Wang Z."/>
            <person name="Zhao L."/>
            <person name="Shi B."/>
            <person name="Wen H."/>
            <person name="Lin R."/>
            <person name="Jones M.K."/>
            <person name="Brejova B."/>
            <person name="Vinar T."/>
            <person name="Zhao G."/>
            <person name="McManus D.P."/>
            <person name="Chen Z."/>
            <person name="Zhou Y."/>
            <person name="Wang S."/>
        </authorList>
    </citation>
    <scope>NUCLEOTIDE SEQUENCE [LARGE SCALE GENOMIC DNA]</scope>
</reference>
<protein>
    <submittedName>
        <fullName evidence="4">Uncharacterized protein</fullName>
    </submittedName>
</protein>
<sequence>MNEVQWSLSLNLNPIQLFDPRGAFDTYIKPLMNKYVPDLKGILVRVNKQSLELHPSPDLATCHDTNSHCIIRFHPEYPFAKVYRPPFVSSVAFEETTKVNFSVNTTIFCASVGLHVDATVTAVKHQRIVCRYGDTFCIYIIVPLQGQDAEPLPNDPESSNPISVFPRDLVQLEISRVTYSPAGDSLTLSGRILSVLKRGNLAKKVLGLGFDNLEGEGATVSEVEPEKSKKRSFSQLESQGEVTPAKKEKRSKRSKKHHEEENDEEIDQLDEEEQLYEVTQPVKPDHTAPSEKSVKKGKSKKHAVVEDEVQQDMMTGVVLEQPQETPDLLSPDPTTTVPKKKKSKKHSIAEEETFSQEMEADAVSDPVQENHGVVKPDPLTVSGERSSKKSSLTENNEVGERVSLKPDPDSAFVEALNTRRTSKKSKHQEATPTSEAEEVEEETATPVQGRHPAMSVPLKLDPTESHRLNRHLARASDQSPDISTSSEEEESDADAKTTVVTRS</sequence>
<feature type="compositionally biased region" description="Low complexity" evidence="3">
    <location>
        <begin position="325"/>
        <end position="337"/>
    </location>
</feature>
<dbReference type="AlphaFoldDB" id="W6UE47"/>
<dbReference type="CTD" id="36341167"/>
<evidence type="ECO:0000256" key="3">
    <source>
        <dbReference type="SAM" id="MobiDB-lite"/>
    </source>
</evidence>
<dbReference type="OMA" id="QRIVCRY"/>
<evidence type="ECO:0000256" key="1">
    <source>
        <dbReference type="ARBA" id="ARBA00022478"/>
    </source>
</evidence>
<organism evidence="4 5">
    <name type="scientific">Echinococcus granulosus</name>
    <name type="common">Hydatid tapeworm</name>
    <dbReference type="NCBI Taxonomy" id="6210"/>
    <lineage>
        <taxon>Eukaryota</taxon>
        <taxon>Metazoa</taxon>
        <taxon>Spiralia</taxon>
        <taxon>Lophotrochozoa</taxon>
        <taxon>Platyhelminthes</taxon>
        <taxon>Cestoda</taxon>
        <taxon>Eucestoda</taxon>
        <taxon>Cyclophyllidea</taxon>
        <taxon>Taeniidae</taxon>
        <taxon>Echinococcus</taxon>
        <taxon>Echinococcus granulosus group</taxon>
    </lineage>
</organism>
<feature type="region of interest" description="Disordered" evidence="3">
    <location>
        <begin position="218"/>
        <end position="503"/>
    </location>
</feature>
<dbReference type="GeneID" id="36341167"/>
<evidence type="ECO:0000313" key="5">
    <source>
        <dbReference type="Proteomes" id="UP000019149"/>
    </source>
</evidence>
<dbReference type="RefSeq" id="XP_024350886.1">
    <property type="nucleotide sequence ID" value="XM_024494701.1"/>
</dbReference>
<feature type="compositionally biased region" description="Basic and acidic residues" evidence="3">
    <location>
        <begin position="398"/>
        <end position="408"/>
    </location>
</feature>
<dbReference type="GO" id="GO:0000428">
    <property type="term" value="C:DNA-directed RNA polymerase complex"/>
    <property type="evidence" value="ECO:0007669"/>
    <property type="project" value="UniProtKB-KW"/>
</dbReference>
<dbReference type="InterPro" id="IPR036898">
    <property type="entry name" value="RNA_pol_Rpb7-like_N_sf"/>
</dbReference>
<keyword evidence="2" id="KW-0804">Transcription</keyword>
<name>W6UE47_ECHGR</name>
<proteinExistence type="predicted"/>
<dbReference type="EMBL" id="APAU02000040">
    <property type="protein sequence ID" value="EUB59690.1"/>
    <property type="molecule type" value="Genomic_DNA"/>
</dbReference>
<dbReference type="Gene3D" id="3.30.1490.120">
    <property type="entry name" value="RNA polymerase Rpb7-like, N-terminal domain"/>
    <property type="match status" value="1"/>
</dbReference>
<evidence type="ECO:0000256" key="2">
    <source>
        <dbReference type="ARBA" id="ARBA00023163"/>
    </source>
</evidence>
<dbReference type="Proteomes" id="UP000019149">
    <property type="component" value="Unassembled WGS sequence"/>
</dbReference>
<feature type="compositionally biased region" description="Basic and acidic residues" evidence="3">
    <location>
        <begin position="283"/>
        <end position="294"/>
    </location>
</feature>
<accession>W6UE47</accession>
<dbReference type="KEGG" id="egl:EGR_05452"/>
<keyword evidence="5" id="KW-1185">Reference proteome</keyword>
<dbReference type="OrthoDB" id="10250504at2759"/>
<feature type="compositionally biased region" description="Acidic residues" evidence="3">
    <location>
        <begin position="261"/>
        <end position="275"/>
    </location>
</feature>
<evidence type="ECO:0000313" key="4">
    <source>
        <dbReference type="EMBL" id="EUB59690.1"/>
    </source>
</evidence>
<keyword evidence="1" id="KW-0240">DNA-directed RNA polymerase</keyword>
<feature type="compositionally biased region" description="Basic residues" evidence="3">
    <location>
        <begin position="247"/>
        <end position="256"/>
    </location>
</feature>